<evidence type="ECO:0000313" key="5">
    <source>
        <dbReference type="Proteomes" id="UP000000589"/>
    </source>
</evidence>
<name>G8JL59_MOUSE</name>
<dbReference type="Proteomes" id="UP000000589">
    <property type="component" value="Chromosome 9"/>
</dbReference>
<dbReference type="AlphaFoldDB" id="G8JL59"/>
<feature type="compositionally biased region" description="Polar residues" evidence="1">
    <location>
        <begin position="73"/>
        <end position="90"/>
    </location>
</feature>
<keyword evidence="5" id="KW-1185">Reference proteome</keyword>
<dbReference type="HOGENOM" id="CLU_2385583_0_0_1"/>
<dbReference type="Antibodypedia" id="25577">
    <property type="antibodies" value="74 antibodies from 15 providers"/>
</dbReference>
<dbReference type="VEuPathDB" id="HostDB:ENSMUSG00000057191"/>
<dbReference type="GeneTree" id="ENSGT00390000008862"/>
<dbReference type="OrthoDB" id="9219586at2759"/>
<proteinExistence type="predicted"/>
<organism evidence="3 5">
    <name type="scientific">Mus musculus</name>
    <name type="common">Mouse</name>
    <dbReference type="NCBI Taxonomy" id="10090"/>
    <lineage>
        <taxon>Eukaryota</taxon>
        <taxon>Metazoa</taxon>
        <taxon>Chordata</taxon>
        <taxon>Craniata</taxon>
        <taxon>Vertebrata</taxon>
        <taxon>Euteleostomi</taxon>
        <taxon>Mammalia</taxon>
        <taxon>Eutheria</taxon>
        <taxon>Euarchontoglires</taxon>
        <taxon>Glires</taxon>
        <taxon>Rodentia</taxon>
        <taxon>Myomorpha</taxon>
        <taxon>Muroidea</taxon>
        <taxon>Muridae</taxon>
        <taxon>Murinae</taxon>
        <taxon>Mus</taxon>
        <taxon>Mus</taxon>
    </lineage>
</organism>
<feature type="chain" id="PRO_5035175150" evidence="2">
    <location>
        <begin position="19"/>
        <end position="90"/>
    </location>
</feature>
<accession>G8JL59</accession>
<dbReference type="AGR" id="MGI:3043001"/>
<dbReference type="ExpressionAtlas" id="G8JL59">
    <property type="expression patterns" value="baseline and differential"/>
</dbReference>
<dbReference type="Bgee" id="ENSMUSG00000057191">
    <property type="expression patterns" value="Expressed in granulocyte and 90 other cell types or tissues"/>
</dbReference>
<protein>
    <submittedName>
        <fullName evidence="3">cDNA sequence AB124611</fullName>
    </submittedName>
</protein>
<evidence type="ECO:0000256" key="1">
    <source>
        <dbReference type="SAM" id="MobiDB-lite"/>
    </source>
</evidence>
<reference evidence="3 5" key="1">
    <citation type="journal article" date="2009" name="PLoS Biol.">
        <title>Lineage-specific biology revealed by a finished genome assembly of the mouse.</title>
        <authorList>
            <consortium name="Mouse Genome Sequencing Consortium"/>
            <person name="Church D.M."/>
            <person name="Goodstadt L."/>
            <person name="Hillier L.W."/>
            <person name="Zody M.C."/>
            <person name="Goldstein S."/>
            <person name="She X."/>
            <person name="Bult C.J."/>
            <person name="Agarwala R."/>
            <person name="Cherry J.L."/>
            <person name="DiCuccio M."/>
            <person name="Hlavina W."/>
            <person name="Kapustin Y."/>
            <person name="Meric P."/>
            <person name="Maglott D."/>
            <person name="Birtle Z."/>
            <person name="Marques A.C."/>
            <person name="Graves T."/>
            <person name="Zhou S."/>
            <person name="Teague B."/>
            <person name="Potamousis K."/>
            <person name="Churas C."/>
            <person name="Place M."/>
            <person name="Herschleb J."/>
            <person name="Runnheim R."/>
            <person name="Forrest D."/>
            <person name="Amos-Landgraf J."/>
            <person name="Schwartz D.C."/>
            <person name="Cheng Z."/>
            <person name="Lindblad-Toh K."/>
            <person name="Eichler E.E."/>
            <person name="Ponting C.P."/>
        </authorList>
    </citation>
    <scope>NUCLEOTIDE SEQUENCE [LARGE SCALE GENOMIC DNA]</scope>
    <source>
        <strain evidence="3 5">C57BL/6J</strain>
    </source>
</reference>
<evidence type="ECO:0000313" key="4">
    <source>
        <dbReference type="MGI" id="MGI:3043001"/>
    </source>
</evidence>
<keyword evidence="2" id="KW-0732">Signal</keyword>
<dbReference type="MGI" id="MGI:3043001">
    <property type="gene designation" value="AB124611"/>
</dbReference>
<reference evidence="3 5" key="2">
    <citation type="journal article" date="2011" name="PLoS Biol.">
        <title>Modernizing reference genome assemblies.</title>
        <authorList>
            <person name="Church D.M."/>
            <person name="Schneider V.A."/>
            <person name="Graves T."/>
            <person name="Auger K."/>
            <person name="Cunningham F."/>
            <person name="Bouk N."/>
            <person name="Chen H.C."/>
            <person name="Agarwala R."/>
            <person name="McLaren W.M."/>
            <person name="Ritchie G.R."/>
            <person name="Albracht D."/>
            <person name="Kremitzki M."/>
            <person name="Rock S."/>
            <person name="Kotkiewicz H."/>
            <person name="Kremitzki C."/>
            <person name="Wollam A."/>
            <person name="Trani L."/>
            <person name="Fulton L."/>
            <person name="Fulton R."/>
            <person name="Matthews L."/>
            <person name="Whitehead S."/>
            <person name="Chow W."/>
            <person name="Torrance J."/>
            <person name="Dunn M."/>
            <person name="Harden G."/>
            <person name="Threadgold G."/>
            <person name="Wood J."/>
            <person name="Collins J."/>
            <person name="Heath P."/>
            <person name="Griffiths G."/>
            <person name="Pelan S."/>
            <person name="Grafham D."/>
            <person name="Eichler E.E."/>
            <person name="Weinstock G."/>
            <person name="Mardis E.R."/>
            <person name="Wilson R.K."/>
            <person name="Howe K."/>
            <person name="Flicek P."/>
            <person name="Hubbard T."/>
        </authorList>
    </citation>
    <scope>NUCLEOTIDE SEQUENCE [LARGE SCALE GENOMIC DNA]</scope>
    <source>
        <strain evidence="3 5">C57BL/6J</strain>
    </source>
</reference>
<dbReference type="Ensembl" id="ENSMUST00000076326.8">
    <property type="protein sequence ID" value="ENSMUSP00000075665.8"/>
    <property type="gene ID" value="ENSMUSG00000057191.15"/>
</dbReference>
<feature type="region of interest" description="Disordered" evidence="1">
    <location>
        <begin position="57"/>
        <end position="90"/>
    </location>
</feature>
<evidence type="ECO:0000313" key="3">
    <source>
        <dbReference type="Ensembl" id="ENSMUSP00000075665.8"/>
    </source>
</evidence>
<reference evidence="3" key="3">
    <citation type="submission" date="2025-08" db="UniProtKB">
        <authorList>
            <consortium name="Ensembl"/>
        </authorList>
    </citation>
    <scope>IDENTIFICATION</scope>
    <source>
        <strain evidence="3">C57BL/6J</strain>
    </source>
</reference>
<feature type="signal peptide" evidence="2">
    <location>
        <begin position="1"/>
        <end position="18"/>
    </location>
</feature>
<sequence length="90" mass="9676">MPWTILLFASAFLCPAETSSVETPSHTFPPAVPPPPWAPGLLYSESRTWAVVESGEAPWPSLHHPSPWCPPTQAATRTPSTSRAQPQGTS</sequence>
<reference evidence="3" key="4">
    <citation type="submission" date="2025-09" db="UniProtKB">
        <authorList>
            <consortium name="Ensembl"/>
        </authorList>
    </citation>
    <scope>IDENTIFICATION</scope>
    <source>
        <strain evidence="3">C57BL/6J</strain>
    </source>
</reference>
<evidence type="ECO:0000256" key="2">
    <source>
        <dbReference type="SAM" id="SignalP"/>
    </source>
</evidence>
<gene>
    <name evidence="3 4" type="primary">AB124611</name>
</gene>